<dbReference type="AlphaFoldDB" id="A0A6J4LSI2"/>
<evidence type="ECO:0000256" key="1">
    <source>
        <dbReference type="SAM" id="MobiDB-lite"/>
    </source>
</evidence>
<organism evidence="2">
    <name type="scientific">uncultured Nocardioidaceae bacterium</name>
    <dbReference type="NCBI Taxonomy" id="253824"/>
    <lineage>
        <taxon>Bacteria</taxon>
        <taxon>Bacillati</taxon>
        <taxon>Actinomycetota</taxon>
        <taxon>Actinomycetes</taxon>
        <taxon>Propionibacteriales</taxon>
        <taxon>Nocardioidaceae</taxon>
        <taxon>environmental samples</taxon>
    </lineage>
</organism>
<feature type="region of interest" description="Disordered" evidence="1">
    <location>
        <begin position="1"/>
        <end position="62"/>
    </location>
</feature>
<evidence type="ECO:0000313" key="2">
    <source>
        <dbReference type="EMBL" id="CAA9339725.1"/>
    </source>
</evidence>
<feature type="non-terminal residue" evidence="2">
    <location>
        <position position="62"/>
    </location>
</feature>
<gene>
    <name evidence="2" type="ORF">AVDCRST_MAG24-1222</name>
</gene>
<accession>A0A6J4LSI2</accession>
<feature type="non-terminal residue" evidence="2">
    <location>
        <position position="1"/>
    </location>
</feature>
<proteinExistence type="predicted"/>
<protein>
    <submittedName>
        <fullName evidence="2">Nodulin-related protein SCO_2027</fullName>
    </submittedName>
</protein>
<feature type="compositionally biased region" description="Basic and acidic residues" evidence="1">
    <location>
        <begin position="26"/>
        <end position="62"/>
    </location>
</feature>
<dbReference type="EMBL" id="CADCUF010000185">
    <property type="protein sequence ID" value="CAA9339725.1"/>
    <property type="molecule type" value="Genomic_DNA"/>
</dbReference>
<sequence>ARTHTSIPPRHQPLAAHHCRARRRRVLDGDGGVRLRRLADRAHPRRDRGREARDRAGARGRA</sequence>
<reference evidence="2" key="1">
    <citation type="submission" date="2020-02" db="EMBL/GenBank/DDBJ databases">
        <authorList>
            <person name="Meier V. D."/>
        </authorList>
    </citation>
    <scope>NUCLEOTIDE SEQUENCE</scope>
    <source>
        <strain evidence="2">AVDCRST_MAG24</strain>
    </source>
</reference>
<name>A0A6J4LSI2_9ACTN</name>